<evidence type="ECO:0000313" key="10">
    <source>
        <dbReference type="Proteomes" id="UP000294850"/>
    </source>
</evidence>
<feature type="domain" description="DUF4131" evidence="8">
    <location>
        <begin position="33"/>
        <end position="189"/>
    </location>
</feature>
<dbReference type="RefSeq" id="WP_131957531.1">
    <property type="nucleotide sequence ID" value="NZ_SMFL01000002.1"/>
</dbReference>
<dbReference type="EMBL" id="SMFL01000002">
    <property type="protein sequence ID" value="TDE17665.1"/>
    <property type="molecule type" value="Genomic_DNA"/>
</dbReference>
<gene>
    <name evidence="9" type="ORF">E0F88_07180</name>
</gene>
<feature type="transmembrane region" description="Helical" evidence="6">
    <location>
        <begin position="481"/>
        <end position="502"/>
    </location>
</feature>
<feature type="transmembrane region" description="Helical" evidence="6">
    <location>
        <begin position="508"/>
        <end position="529"/>
    </location>
</feature>
<proteinExistence type="predicted"/>
<dbReference type="InterPro" id="IPR025405">
    <property type="entry name" value="DUF4131"/>
</dbReference>
<evidence type="ECO:0000256" key="1">
    <source>
        <dbReference type="ARBA" id="ARBA00004651"/>
    </source>
</evidence>
<dbReference type="PANTHER" id="PTHR30619:SF1">
    <property type="entry name" value="RECOMBINATION PROTEIN 2"/>
    <property type="match status" value="1"/>
</dbReference>
<dbReference type="AlphaFoldDB" id="A0A4R5E168"/>
<evidence type="ECO:0000256" key="3">
    <source>
        <dbReference type="ARBA" id="ARBA00022692"/>
    </source>
</evidence>
<keyword evidence="5 6" id="KW-0472">Membrane</keyword>
<organism evidence="9 10">
    <name type="scientific">Dyadobacter psychrotolerans</name>
    <dbReference type="NCBI Taxonomy" id="2541721"/>
    <lineage>
        <taxon>Bacteria</taxon>
        <taxon>Pseudomonadati</taxon>
        <taxon>Bacteroidota</taxon>
        <taxon>Cytophagia</taxon>
        <taxon>Cytophagales</taxon>
        <taxon>Spirosomataceae</taxon>
        <taxon>Dyadobacter</taxon>
    </lineage>
</organism>
<dbReference type="Pfam" id="PF03772">
    <property type="entry name" value="Competence"/>
    <property type="match status" value="1"/>
</dbReference>
<feature type="transmembrane region" description="Helical" evidence="6">
    <location>
        <begin position="333"/>
        <end position="352"/>
    </location>
</feature>
<feature type="transmembrane region" description="Helical" evidence="6">
    <location>
        <begin position="30"/>
        <end position="50"/>
    </location>
</feature>
<feature type="transmembrane region" description="Helical" evidence="6">
    <location>
        <begin position="386"/>
        <end position="409"/>
    </location>
</feature>
<dbReference type="OrthoDB" id="9761531at2"/>
<comment type="caution">
    <text evidence="9">The sequence shown here is derived from an EMBL/GenBank/DDBJ whole genome shotgun (WGS) entry which is preliminary data.</text>
</comment>
<feature type="transmembrane region" description="Helical" evidence="6">
    <location>
        <begin position="57"/>
        <end position="76"/>
    </location>
</feature>
<feature type="transmembrane region" description="Helical" evidence="6">
    <location>
        <begin position="309"/>
        <end position="326"/>
    </location>
</feature>
<name>A0A4R5E168_9BACT</name>
<comment type="subcellular location">
    <subcellularLocation>
        <location evidence="1">Cell membrane</location>
        <topology evidence="1">Multi-pass membrane protein</topology>
    </subcellularLocation>
</comment>
<keyword evidence="3 6" id="KW-0812">Transmembrane</keyword>
<evidence type="ECO:0000259" key="8">
    <source>
        <dbReference type="Pfam" id="PF13567"/>
    </source>
</evidence>
<evidence type="ECO:0000256" key="4">
    <source>
        <dbReference type="ARBA" id="ARBA00022989"/>
    </source>
</evidence>
<dbReference type="InterPro" id="IPR004477">
    <property type="entry name" value="ComEC_N"/>
</dbReference>
<evidence type="ECO:0000256" key="2">
    <source>
        <dbReference type="ARBA" id="ARBA00022475"/>
    </source>
</evidence>
<keyword evidence="2" id="KW-1003">Cell membrane</keyword>
<dbReference type="Pfam" id="PF13567">
    <property type="entry name" value="DUF4131"/>
    <property type="match status" value="1"/>
</dbReference>
<feature type="transmembrane region" description="Helical" evidence="6">
    <location>
        <begin position="286"/>
        <end position="303"/>
    </location>
</feature>
<dbReference type="GO" id="GO:0005886">
    <property type="term" value="C:plasma membrane"/>
    <property type="evidence" value="ECO:0007669"/>
    <property type="project" value="UniProtKB-SubCell"/>
</dbReference>
<reference evidence="9 10" key="1">
    <citation type="submission" date="2019-03" db="EMBL/GenBank/DDBJ databases">
        <title>Dyadobacter AR-3-6 sp. nov., isolated from arctic soil.</title>
        <authorList>
            <person name="Chaudhary D.K."/>
        </authorList>
    </citation>
    <scope>NUCLEOTIDE SEQUENCE [LARGE SCALE GENOMIC DNA]</scope>
    <source>
        <strain evidence="9 10">AR-3-6</strain>
    </source>
</reference>
<feature type="domain" description="ComEC/Rec2-related protein" evidence="7">
    <location>
        <begin position="233"/>
        <end position="500"/>
    </location>
</feature>
<evidence type="ECO:0000313" key="9">
    <source>
        <dbReference type="EMBL" id="TDE17665.1"/>
    </source>
</evidence>
<feature type="transmembrane region" description="Helical" evidence="6">
    <location>
        <begin position="258"/>
        <end position="279"/>
    </location>
</feature>
<dbReference type="Proteomes" id="UP000294850">
    <property type="component" value="Unassembled WGS sequence"/>
</dbReference>
<evidence type="ECO:0000259" key="7">
    <source>
        <dbReference type="Pfam" id="PF03772"/>
    </source>
</evidence>
<sequence>MFSRTPYLGFVIFFITGILLDTYLLSQTGISNTVIIGISLSSAALSFWFFQIRSYRFTTFCLSVCLISAGAVTHLLQLNQLNTSLTALSDSTYTSYQTVVRSLPEKRAKSIRMEVLIQAIRKKAGWKSESTRALLSIPSDAAVVPKPGDFIVVRGKLGRPDLPLNPEEFDYQTYLWNKGIVWTGYLPEGSYQILPDHQASGPAFWSMKLSEWADRTFRENIKDDKSYGLVKAMLLGRRDDLRSDQVDDYTTSGTVHSLSVSGMHVAIIFLVISTCLNWLKRWNPGRYIYLLLVTALLCFYALVTGIPPSVQRATLMCIVFVIAEVFKRKQASINTLSISALLILIFDANAIYDVGFQLSYLAMTGIFLLYQPIERFWKPSNHLSKYIWQITALSFAAQLATFPLSLYYFHQFPSYFWLINPFVIGFTNVLLPAAMVLLLFSLLNITWLQAVVNWTVDISAYLTNVSVSVPKLLPGYLVENLYLDKFEVVLLYGCIVLVWLSYSKQENIWLKYCSAATLVFIFYSVSLSFQKYVTPAAMIHSVPKHSVISFKEGNRLYISSDPAFIQDSDAYDFRIKNYAISEGVLERIFIPNTYKNTSGKLTVKNWDDGRLIAWQDKIITHGNYVNTSQSVDYMLITSGKPGKMPTMKSNTIFLTGGEIHGRRQAQWQRYFGKNTFYDLSSGALSLH</sequence>
<keyword evidence="10" id="KW-1185">Reference proteome</keyword>
<feature type="transmembrane region" description="Helical" evidence="6">
    <location>
        <begin position="7"/>
        <end position="24"/>
    </location>
</feature>
<evidence type="ECO:0000256" key="5">
    <source>
        <dbReference type="ARBA" id="ARBA00023136"/>
    </source>
</evidence>
<dbReference type="PANTHER" id="PTHR30619">
    <property type="entry name" value="DNA INTERNALIZATION/COMPETENCE PROTEIN COMEC/REC2"/>
    <property type="match status" value="1"/>
</dbReference>
<protein>
    <submittedName>
        <fullName evidence="9">ComEC family competence protein</fullName>
    </submittedName>
</protein>
<evidence type="ECO:0000256" key="6">
    <source>
        <dbReference type="SAM" id="Phobius"/>
    </source>
</evidence>
<keyword evidence="4 6" id="KW-1133">Transmembrane helix</keyword>
<accession>A0A4R5E168</accession>
<feature type="transmembrane region" description="Helical" evidence="6">
    <location>
        <begin position="415"/>
        <end position="440"/>
    </location>
</feature>
<dbReference type="NCBIfam" id="TIGR00360">
    <property type="entry name" value="ComEC_N-term"/>
    <property type="match status" value="1"/>
</dbReference>
<dbReference type="InterPro" id="IPR052159">
    <property type="entry name" value="Competence_DNA_uptake"/>
</dbReference>